<dbReference type="InterPro" id="IPR024047">
    <property type="entry name" value="MM3350-like_sf"/>
</dbReference>
<dbReference type="PANTHER" id="PTHR41878:SF1">
    <property type="entry name" value="TNPR PROTEIN"/>
    <property type="match status" value="1"/>
</dbReference>
<reference evidence="4 5" key="1">
    <citation type="submission" date="2023-11" db="EMBL/GenBank/DDBJ databases">
        <title>Coraliomargarita sp. nov., isolated from marine algae.</title>
        <authorList>
            <person name="Lee J.K."/>
            <person name="Baek J.H."/>
            <person name="Kim J.M."/>
            <person name="Choi D.G."/>
            <person name="Jeon C.O."/>
        </authorList>
    </citation>
    <scope>NUCLEOTIDE SEQUENCE [LARGE SCALE GENOMIC DNA]</scope>
    <source>
        <strain evidence="4 5">J2-16</strain>
    </source>
</reference>
<proteinExistence type="predicted"/>
<dbReference type="EMBL" id="CP138858">
    <property type="protein sequence ID" value="WPJ94032.1"/>
    <property type="molecule type" value="Genomic_DNA"/>
</dbReference>
<feature type="domain" description="DUF7309" evidence="3">
    <location>
        <begin position="280"/>
        <end position="435"/>
    </location>
</feature>
<feature type="domain" description="Plasmid pRiA4b Orf3-like" evidence="1">
    <location>
        <begin position="10"/>
        <end position="149"/>
    </location>
</feature>
<dbReference type="SUPFAM" id="SSF159941">
    <property type="entry name" value="MM3350-like"/>
    <property type="match status" value="1"/>
</dbReference>
<feature type="domain" description="DUF6930" evidence="2">
    <location>
        <begin position="498"/>
        <end position="618"/>
    </location>
</feature>
<accession>A0ABZ0RER5</accession>
<dbReference type="Pfam" id="PF07929">
    <property type="entry name" value="PRiA4_ORF3"/>
    <property type="match status" value="1"/>
</dbReference>
<dbReference type="InterPro" id="IPR055733">
    <property type="entry name" value="DUF7309"/>
</dbReference>
<organism evidence="4 5">
    <name type="scientific">Coraliomargarita algicola</name>
    <dbReference type="NCBI Taxonomy" id="3092156"/>
    <lineage>
        <taxon>Bacteria</taxon>
        <taxon>Pseudomonadati</taxon>
        <taxon>Verrucomicrobiota</taxon>
        <taxon>Opitutia</taxon>
        <taxon>Puniceicoccales</taxon>
        <taxon>Coraliomargaritaceae</taxon>
        <taxon>Coraliomargarita</taxon>
    </lineage>
</organism>
<evidence type="ECO:0000259" key="3">
    <source>
        <dbReference type="Pfam" id="PF23988"/>
    </source>
</evidence>
<dbReference type="InterPro" id="IPR054216">
    <property type="entry name" value="DUF6930"/>
</dbReference>
<dbReference type="Pfam" id="PF22007">
    <property type="entry name" value="DUF6930"/>
    <property type="match status" value="1"/>
</dbReference>
<gene>
    <name evidence="4" type="ORF">SH580_11365</name>
</gene>
<dbReference type="PANTHER" id="PTHR41878">
    <property type="entry name" value="LEXA REPRESSOR-RELATED"/>
    <property type="match status" value="1"/>
</dbReference>
<evidence type="ECO:0000313" key="4">
    <source>
        <dbReference type="EMBL" id="WPJ94032.1"/>
    </source>
</evidence>
<sequence length="627" mass="71200">MSAHAANTRYLIRIQLEQVVRPPIWRELVVPANISLSWLHEVIQESMGWTDSHLHQYEQGRIYYIPSDYEDPLPGARDEAKVALSEVLKKEKDWFRYSYDFGDGWDHRITLKEILKHDEGDCLRCVKAKGGDVLEDCGGPHGLMEMRKIKLAIESGAVSADWEAYENYKLEELDFENADLKFINRELGDIYSEAAERGGLHPVAAEETHGGGPFIDSDEDYDLEDEDDGFEEFMSALAGGKIDLDDDDSDEFFDEDEAESETFPEPYKELPKGDLLEFSKTLKLAETVHAVEPWKQLWDRDIFAVEDPETKELDIVSVLGRGQEVYSIHVHRAPTALAFWRSAFSAATALDPESVLKMSSMVEVEFLNKAGMDAPDLKLYKYTRQQTPPRGRHRWIRFRSYRPRCFPWFSEAEDMAVLRRGMRLALRYVELMQQSKHPESFLLSHLVPGTMPKSLKVFRLAAGAEPEGNEGWQLEDVSVDWERCHAEQAVYQPNEFECARLAKMPQQEDSWEVGTLCMPTGVMTASGPVMPVLAMACSIGTGNVPPKPQFTADVDISEAQTLWECLVANIDAHGYCPTEIRVVTHEAYEMLSPFAKLAGVRLAQFEEFAMLGQLFEMLAMMPGPDEM</sequence>
<dbReference type="RefSeq" id="WP_319830996.1">
    <property type="nucleotide sequence ID" value="NZ_CP138858.1"/>
</dbReference>
<evidence type="ECO:0000313" key="5">
    <source>
        <dbReference type="Proteomes" id="UP001324993"/>
    </source>
</evidence>
<keyword evidence="5" id="KW-1185">Reference proteome</keyword>
<dbReference type="Gene3D" id="3.10.290.30">
    <property type="entry name" value="MM3350-like"/>
    <property type="match status" value="1"/>
</dbReference>
<dbReference type="InterPro" id="IPR012912">
    <property type="entry name" value="Plasmid_pRiA4b_Orf3-like"/>
</dbReference>
<evidence type="ECO:0000259" key="1">
    <source>
        <dbReference type="Pfam" id="PF07929"/>
    </source>
</evidence>
<dbReference type="Pfam" id="PF23988">
    <property type="entry name" value="DUF7309"/>
    <property type="match status" value="1"/>
</dbReference>
<evidence type="ECO:0000259" key="2">
    <source>
        <dbReference type="Pfam" id="PF22007"/>
    </source>
</evidence>
<name>A0ABZ0RER5_9BACT</name>
<dbReference type="Proteomes" id="UP001324993">
    <property type="component" value="Chromosome"/>
</dbReference>
<protein>
    <submittedName>
        <fullName evidence="4">Plasmid pRiA4b ORF-3 family protein</fullName>
    </submittedName>
</protein>